<dbReference type="GO" id="GO:0005576">
    <property type="term" value="C:extracellular region"/>
    <property type="evidence" value="ECO:0007669"/>
    <property type="project" value="UniProtKB-SubCell"/>
</dbReference>
<dbReference type="InterPro" id="IPR029058">
    <property type="entry name" value="AB_hydrolase_fold"/>
</dbReference>
<protein>
    <submittedName>
        <fullName evidence="9">Prolyl oligopeptidase family serine peptidase</fullName>
    </submittedName>
</protein>
<dbReference type="Proteomes" id="UP001241110">
    <property type="component" value="Unassembled WGS sequence"/>
</dbReference>
<evidence type="ECO:0000256" key="6">
    <source>
        <dbReference type="ARBA" id="ARBA00023277"/>
    </source>
</evidence>
<dbReference type="InterPro" id="IPR000801">
    <property type="entry name" value="Esterase-like"/>
</dbReference>
<dbReference type="PANTHER" id="PTHR38050:SF2">
    <property type="entry name" value="FERULOYL ESTERASE C-RELATED"/>
    <property type="match status" value="1"/>
</dbReference>
<accession>A0AAE3U5N7</accession>
<organism evidence="9 10">
    <name type="scientific">Xanthocytophaga flava</name>
    <dbReference type="NCBI Taxonomy" id="3048013"/>
    <lineage>
        <taxon>Bacteria</taxon>
        <taxon>Pseudomonadati</taxon>
        <taxon>Bacteroidota</taxon>
        <taxon>Cytophagia</taxon>
        <taxon>Cytophagales</taxon>
        <taxon>Rhodocytophagaceae</taxon>
        <taxon>Xanthocytophaga</taxon>
    </lineage>
</organism>
<reference evidence="9" key="1">
    <citation type="submission" date="2023-05" db="EMBL/GenBank/DDBJ databases">
        <authorList>
            <person name="Zhang X."/>
        </authorList>
    </citation>
    <scope>NUCLEOTIDE SEQUENCE</scope>
    <source>
        <strain evidence="9">YF14B1</strain>
    </source>
</reference>
<keyword evidence="8" id="KW-0472">Membrane</keyword>
<keyword evidence="4" id="KW-0732">Signal</keyword>
<dbReference type="AlphaFoldDB" id="A0AAE3U5N7"/>
<evidence type="ECO:0000256" key="1">
    <source>
        <dbReference type="ARBA" id="ARBA00004613"/>
    </source>
</evidence>
<keyword evidence="3" id="KW-0858">Xylan degradation</keyword>
<evidence type="ECO:0000313" key="10">
    <source>
        <dbReference type="Proteomes" id="UP001241110"/>
    </source>
</evidence>
<dbReference type="RefSeq" id="WP_313977167.1">
    <property type="nucleotide sequence ID" value="NZ_JASJOS010000003.1"/>
</dbReference>
<dbReference type="SUPFAM" id="SSF53474">
    <property type="entry name" value="alpha/beta-Hydrolases"/>
    <property type="match status" value="1"/>
</dbReference>
<dbReference type="PANTHER" id="PTHR38050">
    <property type="match status" value="1"/>
</dbReference>
<comment type="subcellular location">
    <subcellularLocation>
        <location evidence="1">Secreted</location>
    </subcellularLocation>
</comment>
<evidence type="ECO:0000256" key="2">
    <source>
        <dbReference type="ARBA" id="ARBA00022525"/>
    </source>
</evidence>
<keyword evidence="5" id="KW-0378">Hydrolase</keyword>
<keyword evidence="8" id="KW-1133">Transmembrane helix</keyword>
<feature type="transmembrane region" description="Helical" evidence="8">
    <location>
        <begin position="7"/>
        <end position="30"/>
    </location>
</feature>
<dbReference type="Gene3D" id="3.40.50.1820">
    <property type="entry name" value="alpha/beta hydrolase"/>
    <property type="match status" value="1"/>
</dbReference>
<evidence type="ECO:0000256" key="5">
    <source>
        <dbReference type="ARBA" id="ARBA00022801"/>
    </source>
</evidence>
<gene>
    <name evidence="9" type="ORF">QNI16_08220</name>
</gene>
<evidence type="ECO:0000256" key="3">
    <source>
        <dbReference type="ARBA" id="ARBA00022651"/>
    </source>
</evidence>
<dbReference type="InterPro" id="IPR043595">
    <property type="entry name" value="FaeB/C/D"/>
</dbReference>
<evidence type="ECO:0000256" key="7">
    <source>
        <dbReference type="ARBA" id="ARBA00023326"/>
    </source>
</evidence>
<keyword evidence="8" id="KW-0812">Transmembrane</keyword>
<keyword evidence="7" id="KW-0624">Polysaccharide degradation</keyword>
<keyword evidence="2" id="KW-0964">Secreted</keyword>
<dbReference type="GO" id="GO:0045493">
    <property type="term" value="P:xylan catabolic process"/>
    <property type="evidence" value="ECO:0007669"/>
    <property type="project" value="UniProtKB-KW"/>
</dbReference>
<name>A0AAE3U5N7_9BACT</name>
<sequence>MFTKKKMYQLVVVVIAFIGLIAVIIGLYAYRWNLVNPLKKATLTIGNFDRTFVYHVPRQISSHPKLIIAYHGTGMWASLMQVFTGHEFDEQADMTKDAIIVYPQGYESNWNDCRKTAPYPAKQLQIDDVGFTEQIIAFFSNGYQIDKKEVYAVGFSNGGTMVMKLARQHPEWFKGFAVIGSNMPAASNDDCEDIGQPVSMLFVSGENDPIVPYQGGEIILDGKNFGLVKSVEETVAHWLTISQCPSDKYKSSSFPNTNPTVFRKDYIAPVTEKRICFIRIANGGHTISNRNFRIPIKKMGYMNTDVDVPVLIWEFFMSLK</sequence>
<dbReference type="GO" id="GO:0030600">
    <property type="term" value="F:feruloyl esterase activity"/>
    <property type="evidence" value="ECO:0007669"/>
    <property type="project" value="InterPro"/>
</dbReference>
<evidence type="ECO:0000256" key="4">
    <source>
        <dbReference type="ARBA" id="ARBA00022729"/>
    </source>
</evidence>
<proteinExistence type="predicted"/>
<evidence type="ECO:0000313" key="9">
    <source>
        <dbReference type="EMBL" id="MDJ1480466.1"/>
    </source>
</evidence>
<evidence type="ECO:0000256" key="8">
    <source>
        <dbReference type="SAM" id="Phobius"/>
    </source>
</evidence>
<comment type="caution">
    <text evidence="9">The sequence shown here is derived from an EMBL/GenBank/DDBJ whole genome shotgun (WGS) entry which is preliminary data.</text>
</comment>
<dbReference type="EMBL" id="JASJOS010000003">
    <property type="protein sequence ID" value="MDJ1480466.1"/>
    <property type="molecule type" value="Genomic_DNA"/>
</dbReference>
<keyword evidence="6" id="KW-0119">Carbohydrate metabolism</keyword>
<dbReference type="Pfam" id="PF00756">
    <property type="entry name" value="Esterase"/>
    <property type="match status" value="1"/>
</dbReference>